<feature type="compositionally biased region" description="Low complexity" evidence="4">
    <location>
        <begin position="204"/>
        <end position="217"/>
    </location>
</feature>
<feature type="compositionally biased region" description="Pro residues" evidence="4">
    <location>
        <begin position="182"/>
        <end position="192"/>
    </location>
</feature>
<feature type="compositionally biased region" description="Basic and acidic residues" evidence="4">
    <location>
        <begin position="193"/>
        <end position="203"/>
    </location>
</feature>
<sequence length="415" mass="47468">MLTDVIVEEDFEKDEECWYGRQDLEHDLQLAAQLGKTLLDRNHELEQSLRQMYETNGEQIQEIEYLSKQVELLRQMNEQHAKVYEQLDLVARDLEHSNQRLGTDSRLAQHRIHSLTDTVDELQDHVEDLHTQVEELQAAEAERAKSQLADQRRTLGTQSVSCLKELPRFSSGYDSWHADWPWPSPSPPPSPRRGPDPGEERSSLQRSLQTLQSQVSTERSRREAAERETEVTAREKEVLEERLVQLEGCWARQVELQAEVEELRLLWRSERANRLGRPRCSSDSFLRGALAEELRRSHDQMCIRRAEAVKQRGVSLLNEVDAQYSALKVKYEELLQRCQQGGPVGVLSHKEVQTPNTPQAGGPGACQPPPDPPPSGQGVVPVDGPQAEYKVLFKEIFSRIQKTKEALSENRRGPL</sequence>
<gene>
    <name evidence="5" type="ORF">NHX12_031285</name>
</gene>
<dbReference type="InterPro" id="IPR026079">
    <property type="entry name" value="CDR2"/>
</dbReference>
<dbReference type="EMBL" id="JANIIK010000047">
    <property type="protein sequence ID" value="KAJ3600300.1"/>
    <property type="molecule type" value="Genomic_DNA"/>
</dbReference>
<comment type="caution">
    <text evidence="5">The sequence shown here is derived from an EMBL/GenBank/DDBJ whole genome shotgun (WGS) entry which is preliminary data.</text>
</comment>
<feature type="coiled-coil region" evidence="3">
    <location>
        <begin position="112"/>
        <end position="142"/>
    </location>
</feature>
<comment type="similarity">
    <text evidence="1">Belongs to the CDR2 family.</text>
</comment>
<dbReference type="PANTHER" id="PTHR19232">
    <property type="entry name" value="CENTROCORTIN FAMILY MEMBER"/>
    <property type="match status" value="1"/>
</dbReference>
<evidence type="ECO:0000256" key="4">
    <source>
        <dbReference type="SAM" id="MobiDB-lite"/>
    </source>
</evidence>
<proteinExistence type="inferred from homology"/>
<accession>A0A9Q0E481</accession>
<evidence type="ECO:0000256" key="2">
    <source>
        <dbReference type="ARBA" id="ARBA00023054"/>
    </source>
</evidence>
<feature type="region of interest" description="Disordered" evidence="4">
    <location>
        <begin position="176"/>
        <end position="233"/>
    </location>
</feature>
<protein>
    <recommendedName>
        <fullName evidence="7">Cerebellar degeneration-related protein 2</fullName>
    </recommendedName>
</protein>
<organism evidence="5 6">
    <name type="scientific">Muraenolepis orangiensis</name>
    <name type="common">Patagonian moray cod</name>
    <dbReference type="NCBI Taxonomy" id="630683"/>
    <lineage>
        <taxon>Eukaryota</taxon>
        <taxon>Metazoa</taxon>
        <taxon>Chordata</taxon>
        <taxon>Craniata</taxon>
        <taxon>Vertebrata</taxon>
        <taxon>Euteleostomi</taxon>
        <taxon>Actinopterygii</taxon>
        <taxon>Neopterygii</taxon>
        <taxon>Teleostei</taxon>
        <taxon>Neoteleostei</taxon>
        <taxon>Acanthomorphata</taxon>
        <taxon>Zeiogadaria</taxon>
        <taxon>Gadariae</taxon>
        <taxon>Gadiformes</taxon>
        <taxon>Muraenolepidoidei</taxon>
        <taxon>Muraenolepididae</taxon>
        <taxon>Muraenolepis</taxon>
    </lineage>
</organism>
<feature type="compositionally biased region" description="Basic and acidic residues" evidence="4">
    <location>
        <begin position="218"/>
        <end position="233"/>
    </location>
</feature>
<dbReference type="Proteomes" id="UP001148018">
    <property type="component" value="Unassembled WGS sequence"/>
</dbReference>
<reference evidence="5" key="1">
    <citation type="submission" date="2022-07" db="EMBL/GenBank/DDBJ databases">
        <title>Chromosome-level genome of Muraenolepis orangiensis.</title>
        <authorList>
            <person name="Kim J."/>
        </authorList>
    </citation>
    <scope>NUCLEOTIDE SEQUENCE</scope>
    <source>
        <strain evidence="5">KU_S4_2022</strain>
        <tissue evidence="5">Muscle</tissue>
    </source>
</reference>
<name>A0A9Q0E481_9TELE</name>
<dbReference type="AlphaFoldDB" id="A0A9Q0E481"/>
<dbReference type="OrthoDB" id="10059415at2759"/>
<evidence type="ECO:0000256" key="3">
    <source>
        <dbReference type="SAM" id="Coils"/>
    </source>
</evidence>
<keyword evidence="2 3" id="KW-0175">Coiled coil</keyword>
<feature type="compositionally biased region" description="Pro residues" evidence="4">
    <location>
        <begin position="366"/>
        <end position="375"/>
    </location>
</feature>
<evidence type="ECO:0000313" key="5">
    <source>
        <dbReference type="EMBL" id="KAJ3600300.1"/>
    </source>
</evidence>
<evidence type="ECO:0000313" key="6">
    <source>
        <dbReference type="Proteomes" id="UP001148018"/>
    </source>
</evidence>
<keyword evidence="6" id="KW-1185">Reference proteome</keyword>
<dbReference type="PANTHER" id="PTHR19232:SF1">
    <property type="entry name" value="CEREBELLAR DEGENERATION-RELATED PROTEIN 2"/>
    <property type="match status" value="1"/>
</dbReference>
<evidence type="ECO:0008006" key="7">
    <source>
        <dbReference type="Google" id="ProtNLM"/>
    </source>
</evidence>
<feature type="region of interest" description="Disordered" evidence="4">
    <location>
        <begin position="348"/>
        <end position="383"/>
    </location>
</feature>
<evidence type="ECO:0000256" key="1">
    <source>
        <dbReference type="ARBA" id="ARBA00009019"/>
    </source>
</evidence>